<dbReference type="Pfam" id="PF08742">
    <property type="entry name" value="C8"/>
    <property type="match status" value="9"/>
</dbReference>
<feature type="compositionally biased region" description="Low complexity" evidence="4">
    <location>
        <begin position="4354"/>
        <end position="4484"/>
    </location>
</feature>
<feature type="domain" description="VWFD" evidence="5">
    <location>
        <begin position="1790"/>
        <end position="1972"/>
    </location>
</feature>
<evidence type="ECO:0000259" key="5">
    <source>
        <dbReference type="PROSITE" id="PS51233"/>
    </source>
</evidence>
<dbReference type="GO" id="GO:0005615">
    <property type="term" value="C:extracellular space"/>
    <property type="evidence" value="ECO:0007669"/>
    <property type="project" value="TreeGrafter"/>
</dbReference>
<dbReference type="FunFam" id="2.10.25.10:FF:000055">
    <property type="entry name" value="alpha-tectorin isoform X1"/>
    <property type="match status" value="3"/>
</dbReference>
<reference evidence="6" key="1">
    <citation type="submission" date="2023-08" db="EMBL/GenBank/DDBJ databases">
        <authorList>
            <person name="Alioto T."/>
            <person name="Alioto T."/>
            <person name="Gomez Garrido J."/>
        </authorList>
    </citation>
    <scope>NUCLEOTIDE SEQUENCE</scope>
</reference>
<keyword evidence="3" id="KW-0325">Glycoprotein</keyword>
<evidence type="ECO:0000256" key="1">
    <source>
        <dbReference type="ARBA" id="ARBA00022737"/>
    </source>
</evidence>
<dbReference type="InterPro" id="IPR002919">
    <property type="entry name" value="TIL_dom"/>
</dbReference>
<name>A0AAV1FLD7_XYRNO</name>
<protein>
    <submittedName>
        <fullName evidence="6">IgGFc-binding protein-like</fullName>
    </submittedName>
</protein>
<feature type="domain" description="VWFD" evidence="5">
    <location>
        <begin position="2670"/>
        <end position="2852"/>
    </location>
</feature>
<feature type="domain" description="VWFD" evidence="5">
    <location>
        <begin position="1298"/>
        <end position="1469"/>
    </location>
</feature>
<feature type="domain" description="VWFD" evidence="5">
    <location>
        <begin position="3460"/>
        <end position="3640"/>
    </location>
</feature>
<proteinExistence type="predicted"/>
<dbReference type="SMART" id="SM00216">
    <property type="entry name" value="VWD"/>
    <property type="match status" value="9"/>
</dbReference>
<dbReference type="InterPro" id="IPR025615">
    <property type="entry name" value="TILa_dom"/>
</dbReference>
<dbReference type="SUPFAM" id="SSF57567">
    <property type="entry name" value="Serine protease inhibitors"/>
    <property type="match status" value="11"/>
</dbReference>
<dbReference type="Pfam" id="PF00094">
    <property type="entry name" value="VWD"/>
    <property type="match status" value="9"/>
</dbReference>
<dbReference type="GO" id="GO:0031012">
    <property type="term" value="C:extracellular matrix"/>
    <property type="evidence" value="ECO:0007669"/>
    <property type="project" value="TreeGrafter"/>
</dbReference>
<dbReference type="PANTHER" id="PTHR11339">
    <property type="entry name" value="EXTRACELLULAR MATRIX GLYCOPROTEIN RELATED"/>
    <property type="match status" value="1"/>
</dbReference>
<evidence type="ECO:0000256" key="4">
    <source>
        <dbReference type="SAM" id="MobiDB-lite"/>
    </source>
</evidence>
<keyword evidence="1" id="KW-0677">Repeat</keyword>
<feature type="compositionally biased region" description="Low complexity" evidence="4">
    <location>
        <begin position="4236"/>
        <end position="4290"/>
    </location>
</feature>
<keyword evidence="2" id="KW-1015">Disulfide bond</keyword>
<accession>A0AAV1FLD7</accession>
<feature type="domain" description="VWFD" evidence="5">
    <location>
        <begin position="3849"/>
        <end position="4029"/>
    </location>
</feature>
<dbReference type="PANTHER" id="PTHR11339:SF374">
    <property type="entry name" value="ZONADHESIN"/>
    <property type="match status" value="1"/>
</dbReference>
<dbReference type="PROSITE" id="PS51233">
    <property type="entry name" value="VWFD"/>
    <property type="match status" value="9"/>
</dbReference>
<feature type="region of interest" description="Disordered" evidence="4">
    <location>
        <begin position="4235"/>
        <end position="4295"/>
    </location>
</feature>
<feature type="region of interest" description="Disordered" evidence="4">
    <location>
        <begin position="4352"/>
        <end position="4484"/>
    </location>
</feature>
<evidence type="ECO:0000256" key="3">
    <source>
        <dbReference type="ARBA" id="ARBA00023180"/>
    </source>
</evidence>
<dbReference type="Pfam" id="PF12714">
    <property type="entry name" value="TILa"/>
    <property type="match status" value="6"/>
</dbReference>
<feature type="domain" description="VWFD" evidence="5">
    <location>
        <begin position="909"/>
        <end position="1091"/>
    </location>
</feature>
<dbReference type="EMBL" id="OY660871">
    <property type="protein sequence ID" value="CAJ1061895.1"/>
    <property type="molecule type" value="Genomic_DNA"/>
</dbReference>
<dbReference type="Gene3D" id="2.10.25.10">
    <property type="entry name" value="Laminin"/>
    <property type="match status" value="11"/>
</dbReference>
<dbReference type="InterPro" id="IPR050780">
    <property type="entry name" value="Mucin_vWF_Thrombospondin_sf"/>
</dbReference>
<feature type="compositionally biased region" description="Basic residues" evidence="4">
    <location>
        <begin position="437"/>
        <end position="452"/>
    </location>
</feature>
<dbReference type="SMART" id="SM00832">
    <property type="entry name" value="C8"/>
    <property type="match status" value="9"/>
</dbReference>
<dbReference type="CDD" id="cd19941">
    <property type="entry name" value="TIL"/>
    <property type="match status" value="8"/>
</dbReference>
<sequence>MESARLDQIKDALVSHGTLLGQHDSLLKRVTGTLEEMTRQVQQISAQLIEARGPPATAVSAAPASPPAALSPDSVHFKEPFVSHPEPFSAMELRPLTLCLAVALFAVCHSCSSGTEFITTFLTNYQKCKGKNQKLHVVLTALEADADVNIQVASLSFSKTLTVHAGKTKWVSLPKGAELKKQFINSGAAVRISSSAKITAVTFNRRAATGEGAAVSPLEHLGTNHILYVPSDKTIYDGLVAIVNGDSENEITIVPPRDVKLRGMITWNQGEEVRFTMKPFDTYLIKARSCMTGTQITSQKPVAVLTGHQCLKIGGKCDHVYEQLPPVFRMGKEYIIPSVGRPKAKTWGLIVASEDNTVLTLSNGCKEKNRPLQTAGQTLVVVVCHKRPLIVKSNKKVMVLLLSNNKPHDPFLITLTPTFQMSTDWAVETVGGPQKQTLHHSREKGGKKCQGKKQKHVTVQGNALMAVYTYGGKRKLGYGTAGVCGASPPPPLPDDPCEEIQCGARERCVNGACVPTSTATCHAKGDPHYYTLDGRCYNFQGTCTYIMATVANPAPDLIPFTVLTKNAHRGNQRVSFVKTVTVIVYGQTIIISRQKGRVQVNGVMRCLPFNLLGGKIKLRQAGCYAVLTTDFGLIVKFDWNMRLIITVPSSYFEHMGGLCGNYNGDRKDDLPHPTSKSLPVVLEMIKHWKVDDPDLFCNDNCGGSCPECSIELQNHYRKLHLCGLISKPDGPFAACHSAVHLSAFVNDCVYDLCVYGGAKPVLCDNLKTYADSCLSEGVQLSAEWREVSGCIPDCPAGSHYEACGTACPAYCSTLDSETECNEPCVEGCQCDEGYVLSGEKCVPKSQCGCDYQDNYYPSGTTFWEDETCTSRCKCENGTVEVSMSESICANDEHCALREGIRDCYPASFGLCKCTGDPHCTGLDGRRFHFQGTCTYILSQLVMGPQQLLEPFQIQVTNENRGRNKRVSWTKSVFLTVFGGFTIGMSNTNNGKIMVNGRLTNLPYNTEDGNVRAFRKGRFGVVKTSFGLMVKFDWRANVQMSLPSTYTGQTNGLCGNFDGNTENDFLKPDGTLADNVNEFGGSWQVGGEAGCTNNPDPVCEPALMLVYEKKPYCGIISDKEGPFGQCHEKLDHRPFLDDCKFDMCAFKGLRFTLCESLTAFADACQVKGGKVESWRKNDFCPMPCPANSHYELSAPACQPTCSSLAPPEGCEEDSPMVESCVCDENFLLSTDKCVLVEECGCWKEGVYYENGESFIRGESCDEQCTCSEGQLTCNPFACSEHEKCVQKDGVPSCEPKSIATCSLTGVRTVKTFDGQNYPLFGNCPFTMSEVEEMDEGMPAYSVLVLQTDEAGAVSRDVEITVYDTKITFETGVQWKVKIDDVAVVLPWSLDNDKVLITQHCNFIVLETDFGLKVTYDTKGGVVLQIPSTYHNAPRGLCGNNNNDPSDDLKNGDPLETANLWLVSIDDVQCEASCGAATCPGPDDGNVPNAETDCGIIKSPEGPFVECHTTVEPSPYFDACVSELATHNLDQQILCKHISIYVAACQLAGVALEPWRRPDFCPPTCSSGSHYELCASSSSSTCASLEEPFPSTVCQEGCQCDDELLSDGNQCVPMENCGCLVNGNYYQSGTSVLNEDCSESCTCEAGVFTCIDHSCQEEEECLIKEGIIGCYPIVPDCPAGSHYEACGTACPAYCSTLDSETECNEPCVEGCQCDEGYVLSGEKCVPKSQCGCDYQDNYYPSGTTFWEDETCTSRCKCENGTVEVSMSESICKKNEHCALREGIRDCYPASFGLCKCTGDPHCTGLDGRRFHFQGTCTYILSQLVMGPQEHLEPFQIQVTNENRGRNKRVSWTKSVFLTVFGGFTIGMSNTNNGKIMVNGRLTNLPYNTEDGNVRAFRKGRFGVVKTSFGLMVQFDWRANVQMSLPSTYTGQTNGLCGNFDGNTENDFLKPDGTLADNVNEFGGSWQVGGDAGCTNNPGPVCEPALMSVYEKKPYCGIISDPEGPFAQCHDKLDHIPFFEDCKYDMCAFKGHLSTLCASLTAFVEACQEAGATVQSWRREDFCPMTCPANSHYVLSAPACQPTCSGLTIPEGCEEDSPGVEGCVCDEDFILSTDKCVPMEECGCQEGGVYYENGQCFFRGESCDVRCTCSEGQIQCNPSFACSEHEKCVLKDGVPSCEPKSIATCSVAGVRTVETFDGQNYPLFGNCLFTLSEVEETDEGMPAYSVLVLQTDEAGAVSRDVEITVYDTEITFETGVQWKVKIDDITVVLPWSLDNDKVLITQHGDYIVLETDFGLKVAYDTKGGVVLQIPSTYHNAPHGLCGNNNNDPSDDMENDDPLETAKHWLVPMDDVQCEASCGAATCPGPDDDEIPDAQTACGIIKSPEGPFVECHTTVKPAQYFNACVRELATYKKDEQLLCKHIRIYVAACQLAGVELKPWRSPSFCPPTCPSESHYELCASSSSSTCASLEEPFPSTVCQEGCQCNGELLFDGPQCVPVEDCGCLVNGHYYQSGTSVLAEDCSEICSCEAGIFSCKDHSCQPEEECRNENGVTVCILEAPICPPGSHYEACGTACPAYCSTLDSETECNEPCVEGCQCDEGHVLSGERCVPKSQCGCDYQGNYYPSGTTFWKDETCTSRCKCENGKVECETTSCKKNEHCALREGIRDCYPASFGLCKCTGDPHCKGLDGRRFHFQGPCTYILSQLVMGPQEHLEPFQIQVTNENRGRNKRVSWTKSVFLTVFGGFTIGMSNTNNGKIMVNGMLTNLPYTTEDGNVRAFRKGRFGVVKTSFGLEVKFDWRANVQMRLPSTYAGQTNGLCGDFDGNPKNDFLKSDGTQADNVNDFGGSWQVGGDAGCTNIPPFECEPALMSEYEKQSYCGIISDPEGPFAQCHDKLDHIPFFEDCIFDVCAVRGRLSTLCASLTAFVEACQEAGATVESWRRDDFCPMTCPANSHYELSAPACEPTCGSLTIPEGCEEDSPGVEGCVCDEDFILSTDKCVRVEECGCQEGGEYYENGQCFFRGESCDVRCTCSKGQIECNPSFACSEHEKCVLKDGVISCEPKSIATCSVAGVRMVETFDGKNYPLFGKCPFTMSEVDEGMPAYSVLVLQTDEAGAVSRDVEITVYGKEITFEKGVQWKVKIDDNAVVLPWSLNNDKVLITQHGDYIVLETDFGLKVAYDTKGGVVLQIPSTYHNAPHGLCGNNNNDPSDDMENDDPLETANLWLVPMDNVPCEASCGAATCPGPDDDEIPDAQTACGIIKSPEGPFVECHNTIEPSQYFDACVWELATYEEDEQLLCKHIWIYVAACQLAGVELKPWRNSGFCPPICPSGSHYELCASSSSSTCASLEEPFPSMVCQEGCQCDDEQLFDGPHCVPVEDCGCFVYGTYYKLGTSVLNEDCSVSCSCEAGGEISCTDHSCQLKEECRIEEGIIGCYPIDPCKDIKCRVKEHCEVIEGEGVCVADFNTTCWAFGDPHIQRLDGGRFSFQGTCSYIFLTTTDLDPTLPKVTVTMKNELRGNSQGSYVRSVTVKILGHHIEIPSGQGDIILVDDNIEELPYYSEDGRLSITQSGIRGIIETDFGVEITFDWSTLLMVTLSSSYFGNTGGLCGNYNGNSTDDMTTPDGVLLTDVVAWAESWSVPDGDIFCYHQCEGDCPQCSQEDQKKYSGPKFCGFLSNPNGPFAVCHAKVPVEDLQSDCLYDVCLNDGRQEVLCGAFSSYMADCQKLGVNVGPWRELAGCPLECPDNSHYSPCGPACPATCGPQPEVCPAVCVEGCFCDDGYVQSGEECVIREKGCGCEFKGHYHKPGEEFWANVECTEKCVCDPATQNVTCEPAGCQAGEVCRIENGVLDCYPIRFETCVTRGDPHHYGYDGRRVDFQGNCVYRLSGLCGPNPTGLKPFEITLENENRNGNKRVSYAKAVTLKVFGKEFTLTRDNPGKVLVDGLEESLPMSWENSLVQGQLQHRHAVIETHFLKVSFDFFSTVKVHLASSYNNAVCGLCGNMNGDPSDDMMLPNGEQAATANEFGVSQWVADVEGCSKECKDCPPDIPPGTKPPAYTKDCDIITAEDGPLAGCINLLKAEQYHEDCVYDMMLTDGSRDAACAIIRDYVEECLSKGGEVKPWRTKKFCPMKCPAGSEYSLKAPGCPITCRSLSPPARCKIPPSEGCVCKKGKLMGKKGCVKLAKCGCTVKGQYFEPHEGHYINNKCKTFCKCHKGAMVCKYKPCKATEKCMVLKGVRGCYKEGDSNSNSSGGQSGESNSNSSGGQSGNSDSNQSGGQSGNSDSNESGGQSGNSDSNQSGGQSGGCTMEGQYYEPNEGHYLNNTCKTFCKCYKGAMVCEYKPCKATEKCMVVKGVRGCYKEGDSNSNQSGGQSGNSDSNQSGGKSGNSDSNESGGQSGNSTSNSSGGQSGKSDSNQSGGQSGNSDSNQSGGQSGNSDSNQSGGKSGNSDSNESGGKSGNSTSNSSGGQSGKSDSNQSGGKSGNSDSNQSGGTIW</sequence>
<dbReference type="InterPro" id="IPR036084">
    <property type="entry name" value="Ser_inhib-like_sf"/>
</dbReference>
<dbReference type="Pfam" id="PF01826">
    <property type="entry name" value="TIL"/>
    <property type="match status" value="11"/>
</dbReference>
<feature type="region of interest" description="Disordered" evidence="4">
    <location>
        <begin position="433"/>
        <end position="452"/>
    </location>
</feature>
<feature type="domain" description="VWFD" evidence="5">
    <location>
        <begin position="2180"/>
        <end position="2351"/>
    </location>
</feature>
<evidence type="ECO:0000256" key="2">
    <source>
        <dbReference type="ARBA" id="ARBA00023157"/>
    </source>
</evidence>
<gene>
    <name evidence="6" type="ORF">XNOV1_A015690</name>
</gene>
<dbReference type="InterPro" id="IPR035234">
    <property type="entry name" value="IgGFc-bd_N"/>
</dbReference>
<dbReference type="Proteomes" id="UP001178508">
    <property type="component" value="Chromosome 8"/>
</dbReference>
<dbReference type="SMART" id="SM00215">
    <property type="entry name" value="VWC_out"/>
    <property type="match status" value="9"/>
</dbReference>
<dbReference type="InterPro" id="IPR001846">
    <property type="entry name" value="VWF_type-D"/>
</dbReference>
<organism evidence="6 7">
    <name type="scientific">Xyrichtys novacula</name>
    <name type="common">Pearly razorfish</name>
    <name type="synonym">Hemipteronotus novacula</name>
    <dbReference type="NCBI Taxonomy" id="13765"/>
    <lineage>
        <taxon>Eukaryota</taxon>
        <taxon>Metazoa</taxon>
        <taxon>Chordata</taxon>
        <taxon>Craniata</taxon>
        <taxon>Vertebrata</taxon>
        <taxon>Euteleostomi</taxon>
        <taxon>Actinopterygii</taxon>
        <taxon>Neopterygii</taxon>
        <taxon>Teleostei</taxon>
        <taxon>Neoteleostei</taxon>
        <taxon>Acanthomorphata</taxon>
        <taxon>Eupercaria</taxon>
        <taxon>Labriformes</taxon>
        <taxon>Labridae</taxon>
        <taxon>Xyrichtys</taxon>
    </lineage>
</organism>
<feature type="domain" description="VWFD" evidence="5">
    <location>
        <begin position="3060"/>
        <end position="3228"/>
    </location>
</feature>
<evidence type="ECO:0000313" key="7">
    <source>
        <dbReference type="Proteomes" id="UP001178508"/>
    </source>
</evidence>
<dbReference type="InterPro" id="IPR001007">
    <property type="entry name" value="VWF_dom"/>
</dbReference>
<dbReference type="InterPro" id="IPR014853">
    <property type="entry name" value="VWF/SSPO/ZAN-like_Cys-rich_dom"/>
</dbReference>
<keyword evidence="7" id="KW-1185">Reference proteome</keyword>
<dbReference type="Pfam" id="PF17517">
    <property type="entry name" value="IgGFc_binding"/>
    <property type="match status" value="1"/>
</dbReference>
<feature type="domain" description="VWFD" evidence="5">
    <location>
        <begin position="519"/>
        <end position="698"/>
    </location>
</feature>
<evidence type="ECO:0000313" key="6">
    <source>
        <dbReference type="EMBL" id="CAJ1061895.1"/>
    </source>
</evidence>